<evidence type="ECO:0000256" key="1">
    <source>
        <dbReference type="ARBA" id="ARBA00022676"/>
    </source>
</evidence>
<dbReference type="EMBL" id="UINC01037641">
    <property type="protein sequence ID" value="SVB33426.1"/>
    <property type="molecule type" value="Genomic_DNA"/>
</dbReference>
<name>A0A382D4J1_9ZZZZ</name>
<dbReference type="GO" id="GO:0005829">
    <property type="term" value="C:cytosol"/>
    <property type="evidence" value="ECO:0007669"/>
    <property type="project" value="TreeGrafter"/>
</dbReference>
<dbReference type="GO" id="GO:0009244">
    <property type="term" value="P:lipopolysaccharide core region biosynthetic process"/>
    <property type="evidence" value="ECO:0007669"/>
    <property type="project" value="TreeGrafter"/>
</dbReference>
<sequence length="360" mass="40887">MFSGNILVIIQRSNGDVFLSSSLIVQLQQNLNPDAIDLLVNDDTLAIAKTLPNIRQIYTFSYQKKKQQRWRQEKKIVKKIFRNYDLSINLTASDRSVIYALLASKYAISAVEGNKRKSWWKNLLLKCSYNFDTNKHILLNNLEPLNCLDIKASKRQPVPVTSQIVSASVQNRLKKLNISKFLIFHPSAQYNYKIYSQNLRNELLNLLNQLNVPIIVTGGNNEIDLTIKKTLPILDNVVNWIGQTSIEEYVALSEISQGYIGMDTLNMHIAAAQNKRVFAIFGPTILSMWSPWSNELQLSAKEDKPIQSYGNITIFQANMSCVACGQAGCDNSHGKSECLDNINPRVIFDEVEKWCKNVKI</sequence>
<keyword evidence="2" id="KW-0808">Transferase</keyword>
<reference evidence="3" key="1">
    <citation type="submission" date="2018-05" db="EMBL/GenBank/DDBJ databases">
        <authorList>
            <person name="Lanie J.A."/>
            <person name="Ng W.-L."/>
            <person name="Kazmierczak K.M."/>
            <person name="Andrzejewski T.M."/>
            <person name="Davidsen T.M."/>
            <person name="Wayne K.J."/>
            <person name="Tettelin H."/>
            <person name="Glass J.I."/>
            <person name="Rusch D."/>
            <person name="Podicherti R."/>
            <person name="Tsui H.-C.T."/>
            <person name="Winkler M.E."/>
        </authorList>
    </citation>
    <scope>NUCLEOTIDE SEQUENCE</scope>
</reference>
<dbReference type="InterPro" id="IPR051199">
    <property type="entry name" value="LPS_LOS_Heptosyltrfase"/>
</dbReference>
<dbReference type="InterPro" id="IPR002201">
    <property type="entry name" value="Glyco_trans_9"/>
</dbReference>
<dbReference type="Gene3D" id="3.40.50.2000">
    <property type="entry name" value="Glycogen Phosphorylase B"/>
    <property type="match status" value="2"/>
</dbReference>
<dbReference type="Pfam" id="PF01075">
    <property type="entry name" value="Glyco_transf_9"/>
    <property type="match status" value="1"/>
</dbReference>
<proteinExistence type="predicted"/>
<organism evidence="3">
    <name type="scientific">marine metagenome</name>
    <dbReference type="NCBI Taxonomy" id="408172"/>
    <lineage>
        <taxon>unclassified sequences</taxon>
        <taxon>metagenomes</taxon>
        <taxon>ecological metagenomes</taxon>
    </lineage>
</organism>
<accession>A0A382D4J1</accession>
<evidence type="ECO:0008006" key="4">
    <source>
        <dbReference type="Google" id="ProtNLM"/>
    </source>
</evidence>
<dbReference type="PANTHER" id="PTHR30160">
    <property type="entry name" value="TETRAACYLDISACCHARIDE 4'-KINASE-RELATED"/>
    <property type="match status" value="1"/>
</dbReference>
<evidence type="ECO:0000313" key="3">
    <source>
        <dbReference type="EMBL" id="SVB33426.1"/>
    </source>
</evidence>
<dbReference type="CDD" id="cd03789">
    <property type="entry name" value="GT9_LPS_heptosyltransferase"/>
    <property type="match status" value="1"/>
</dbReference>
<keyword evidence="1" id="KW-0328">Glycosyltransferase</keyword>
<evidence type="ECO:0000256" key="2">
    <source>
        <dbReference type="ARBA" id="ARBA00022679"/>
    </source>
</evidence>
<dbReference type="SUPFAM" id="SSF53756">
    <property type="entry name" value="UDP-Glycosyltransferase/glycogen phosphorylase"/>
    <property type="match status" value="1"/>
</dbReference>
<protein>
    <recommendedName>
        <fullName evidence="4">Lipopolysaccharide heptosyltransferase III</fullName>
    </recommendedName>
</protein>
<gene>
    <name evidence="3" type="ORF">METZ01_LOCUS186280</name>
</gene>
<dbReference type="GO" id="GO:0008713">
    <property type="term" value="F:ADP-heptose-lipopolysaccharide heptosyltransferase activity"/>
    <property type="evidence" value="ECO:0007669"/>
    <property type="project" value="TreeGrafter"/>
</dbReference>
<dbReference type="AlphaFoldDB" id="A0A382D4J1"/>